<evidence type="ECO:0000256" key="1">
    <source>
        <dbReference type="SAM" id="MobiDB-lite"/>
    </source>
</evidence>
<dbReference type="InParanoid" id="A0A0N7KME7"/>
<reference evidence="2 3" key="3">
    <citation type="journal article" date="2013" name="Rice">
        <title>Improvement of the Oryza sativa Nipponbare reference genome using next generation sequence and optical map data.</title>
        <authorList>
            <person name="Kawahara Y."/>
            <person name="de la Bastide M."/>
            <person name="Hamilton J.P."/>
            <person name="Kanamori H."/>
            <person name="McCombie W.R."/>
            <person name="Ouyang S."/>
            <person name="Schwartz D.C."/>
            <person name="Tanaka T."/>
            <person name="Wu J."/>
            <person name="Zhou S."/>
            <person name="Childs K.L."/>
            <person name="Davidson R.M."/>
            <person name="Lin H."/>
            <person name="Quesada-Ocampo L."/>
            <person name="Vaillancourt B."/>
            <person name="Sakai H."/>
            <person name="Lee S.S."/>
            <person name="Kim J."/>
            <person name="Numa H."/>
            <person name="Itoh T."/>
            <person name="Buell C.R."/>
            <person name="Matsumoto T."/>
        </authorList>
    </citation>
    <scope>NUCLEOTIDE SEQUENCE [LARGE SCALE GENOMIC DNA]</scope>
    <source>
        <strain evidence="3">cv. Nipponbare</strain>
    </source>
</reference>
<reference evidence="2 3" key="2">
    <citation type="journal article" date="2013" name="Plant Cell Physiol.">
        <title>Rice Annotation Project Database (RAP-DB): an integrative and interactive database for rice genomics.</title>
        <authorList>
            <person name="Sakai H."/>
            <person name="Lee S.S."/>
            <person name="Tanaka T."/>
            <person name="Numa H."/>
            <person name="Kim J."/>
            <person name="Kawahara Y."/>
            <person name="Wakimoto H."/>
            <person name="Yang C.C."/>
            <person name="Iwamoto M."/>
            <person name="Abe T."/>
            <person name="Yamada Y."/>
            <person name="Muto A."/>
            <person name="Inokuchi H."/>
            <person name="Ikemura T."/>
            <person name="Matsumoto T."/>
            <person name="Sasaki T."/>
            <person name="Itoh T."/>
        </authorList>
    </citation>
    <scope>NUCLEOTIDE SEQUENCE [LARGE SCALE GENOMIC DNA]</scope>
    <source>
        <strain evidence="3">cv. Nipponbare</strain>
    </source>
</reference>
<keyword evidence="3" id="KW-1185">Reference proteome</keyword>
<reference evidence="3" key="1">
    <citation type="journal article" date="2005" name="Nature">
        <title>The map-based sequence of the rice genome.</title>
        <authorList>
            <consortium name="International rice genome sequencing project (IRGSP)"/>
            <person name="Matsumoto T."/>
            <person name="Wu J."/>
            <person name="Kanamori H."/>
            <person name="Katayose Y."/>
            <person name="Fujisawa M."/>
            <person name="Namiki N."/>
            <person name="Mizuno H."/>
            <person name="Yamamoto K."/>
            <person name="Antonio B.A."/>
            <person name="Baba T."/>
            <person name="Sakata K."/>
            <person name="Nagamura Y."/>
            <person name="Aoki H."/>
            <person name="Arikawa K."/>
            <person name="Arita K."/>
            <person name="Bito T."/>
            <person name="Chiden Y."/>
            <person name="Fujitsuka N."/>
            <person name="Fukunaka R."/>
            <person name="Hamada M."/>
            <person name="Harada C."/>
            <person name="Hayashi A."/>
            <person name="Hijishita S."/>
            <person name="Honda M."/>
            <person name="Hosokawa S."/>
            <person name="Ichikawa Y."/>
            <person name="Idonuma A."/>
            <person name="Iijima M."/>
            <person name="Ikeda M."/>
            <person name="Ikeno M."/>
            <person name="Ito K."/>
            <person name="Ito S."/>
            <person name="Ito T."/>
            <person name="Ito Y."/>
            <person name="Ito Y."/>
            <person name="Iwabuchi A."/>
            <person name="Kamiya K."/>
            <person name="Karasawa W."/>
            <person name="Kurita K."/>
            <person name="Katagiri S."/>
            <person name="Kikuta A."/>
            <person name="Kobayashi H."/>
            <person name="Kobayashi N."/>
            <person name="Machita K."/>
            <person name="Maehara T."/>
            <person name="Masukawa M."/>
            <person name="Mizubayashi T."/>
            <person name="Mukai Y."/>
            <person name="Nagasaki H."/>
            <person name="Nagata Y."/>
            <person name="Naito S."/>
            <person name="Nakashima M."/>
            <person name="Nakama Y."/>
            <person name="Nakamichi Y."/>
            <person name="Nakamura M."/>
            <person name="Meguro A."/>
            <person name="Negishi M."/>
            <person name="Ohta I."/>
            <person name="Ohta T."/>
            <person name="Okamoto M."/>
            <person name="Ono N."/>
            <person name="Saji S."/>
            <person name="Sakaguchi M."/>
            <person name="Sakai K."/>
            <person name="Shibata M."/>
            <person name="Shimokawa T."/>
            <person name="Song J."/>
            <person name="Takazaki Y."/>
            <person name="Terasawa K."/>
            <person name="Tsugane M."/>
            <person name="Tsuji K."/>
            <person name="Ueda S."/>
            <person name="Waki K."/>
            <person name="Yamagata H."/>
            <person name="Yamamoto M."/>
            <person name="Yamamoto S."/>
            <person name="Yamane H."/>
            <person name="Yoshiki S."/>
            <person name="Yoshihara R."/>
            <person name="Yukawa K."/>
            <person name="Zhong H."/>
            <person name="Yano M."/>
            <person name="Yuan Q."/>
            <person name="Ouyang S."/>
            <person name="Liu J."/>
            <person name="Jones K.M."/>
            <person name="Gansberger K."/>
            <person name="Moffat K."/>
            <person name="Hill J."/>
            <person name="Bera J."/>
            <person name="Fadrosh D."/>
            <person name="Jin S."/>
            <person name="Johri S."/>
            <person name="Kim M."/>
            <person name="Overton L."/>
            <person name="Reardon M."/>
            <person name="Tsitrin T."/>
            <person name="Vuong H."/>
            <person name="Weaver B."/>
            <person name="Ciecko A."/>
            <person name="Tallon L."/>
            <person name="Jackson J."/>
            <person name="Pai G."/>
            <person name="Aken S.V."/>
            <person name="Utterback T."/>
            <person name="Reidmuller S."/>
            <person name="Feldblyum T."/>
            <person name="Hsiao J."/>
            <person name="Zismann V."/>
            <person name="Iobst S."/>
            <person name="de Vazeille A.R."/>
            <person name="Buell C.R."/>
            <person name="Ying K."/>
            <person name="Li Y."/>
            <person name="Lu T."/>
            <person name="Huang Y."/>
            <person name="Zhao Q."/>
            <person name="Feng Q."/>
            <person name="Zhang L."/>
            <person name="Zhu J."/>
            <person name="Weng Q."/>
            <person name="Mu J."/>
            <person name="Lu Y."/>
            <person name="Fan D."/>
            <person name="Liu Y."/>
            <person name="Guan J."/>
            <person name="Zhang Y."/>
            <person name="Yu S."/>
            <person name="Liu X."/>
            <person name="Zhang Y."/>
            <person name="Hong G."/>
            <person name="Han B."/>
            <person name="Choisne N."/>
            <person name="Demange N."/>
            <person name="Orjeda G."/>
            <person name="Samain S."/>
            <person name="Cattolico L."/>
            <person name="Pelletier E."/>
            <person name="Couloux A."/>
            <person name="Segurens B."/>
            <person name="Wincker P."/>
            <person name="D'Hont A."/>
            <person name="Scarpelli C."/>
            <person name="Weissenbach J."/>
            <person name="Salanoubat M."/>
            <person name="Quetier F."/>
            <person name="Yu Y."/>
            <person name="Kim H.R."/>
            <person name="Rambo T."/>
            <person name="Currie J."/>
            <person name="Collura K."/>
            <person name="Luo M."/>
            <person name="Yang T."/>
            <person name="Ammiraju J.S.S."/>
            <person name="Engler F."/>
            <person name="Soderlund C."/>
            <person name="Wing R.A."/>
            <person name="Palmer L.E."/>
            <person name="de la Bastide M."/>
            <person name="Spiegel L."/>
            <person name="Nascimento L."/>
            <person name="Zutavern T."/>
            <person name="O'Shaughnessy A."/>
            <person name="Dike S."/>
            <person name="Dedhia N."/>
            <person name="Preston R."/>
            <person name="Balija V."/>
            <person name="McCombie W.R."/>
            <person name="Chow T."/>
            <person name="Chen H."/>
            <person name="Chung M."/>
            <person name="Chen C."/>
            <person name="Shaw J."/>
            <person name="Wu H."/>
            <person name="Hsiao K."/>
            <person name="Chao Y."/>
            <person name="Chu M."/>
            <person name="Cheng C."/>
            <person name="Hour A."/>
            <person name="Lee P."/>
            <person name="Lin S."/>
            <person name="Lin Y."/>
            <person name="Liou J."/>
            <person name="Liu S."/>
            <person name="Hsing Y."/>
            <person name="Raghuvanshi S."/>
            <person name="Mohanty A."/>
            <person name="Bharti A.K."/>
            <person name="Gaur A."/>
            <person name="Gupta V."/>
            <person name="Kumar D."/>
            <person name="Ravi V."/>
            <person name="Vij S."/>
            <person name="Kapur A."/>
            <person name="Khurana P."/>
            <person name="Khurana P."/>
            <person name="Khurana J.P."/>
            <person name="Tyagi A.K."/>
            <person name="Gaikwad K."/>
            <person name="Singh A."/>
            <person name="Dalal V."/>
            <person name="Srivastava S."/>
            <person name="Dixit A."/>
            <person name="Pal A.K."/>
            <person name="Ghazi I.A."/>
            <person name="Yadav M."/>
            <person name="Pandit A."/>
            <person name="Bhargava A."/>
            <person name="Sureshbabu K."/>
            <person name="Batra K."/>
            <person name="Sharma T.R."/>
            <person name="Mohapatra T."/>
            <person name="Singh N.K."/>
            <person name="Messing J."/>
            <person name="Nelson A.B."/>
            <person name="Fuks G."/>
            <person name="Kavchok S."/>
            <person name="Keizer G."/>
            <person name="Linton E."/>
            <person name="Llaca V."/>
            <person name="Song R."/>
            <person name="Tanyolac B."/>
            <person name="Young S."/>
            <person name="Ho-Il K."/>
            <person name="Hahn J.H."/>
            <person name="Sangsakoo G."/>
            <person name="Vanavichit A."/>
            <person name="de Mattos Luiz.A.T."/>
            <person name="Zimmer P.D."/>
            <person name="Malone G."/>
            <person name="Dellagostin O."/>
            <person name="de Oliveira A.C."/>
            <person name="Bevan M."/>
            <person name="Bancroft I."/>
            <person name="Minx P."/>
            <person name="Cordum H."/>
            <person name="Wilson R."/>
            <person name="Cheng Z."/>
            <person name="Jin W."/>
            <person name="Jiang J."/>
            <person name="Leong S.A."/>
            <person name="Iwama H."/>
            <person name="Gojobori T."/>
            <person name="Itoh T."/>
            <person name="Niimura Y."/>
            <person name="Fujii Y."/>
            <person name="Habara T."/>
            <person name="Sakai H."/>
            <person name="Sato Y."/>
            <person name="Wilson G."/>
            <person name="Kumar K."/>
            <person name="McCouch S."/>
            <person name="Juretic N."/>
            <person name="Hoen D."/>
            <person name="Wright S."/>
            <person name="Bruskiewich R."/>
            <person name="Bureau T."/>
            <person name="Miyao A."/>
            <person name="Hirochika H."/>
            <person name="Nishikawa T."/>
            <person name="Kadowaki K."/>
            <person name="Sugiura M."/>
            <person name="Burr B."/>
            <person name="Sasaki T."/>
        </authorList>
    </citation>
    <scope>NUCLEOTIDE SEQUENCE [LARGE SCALE GENOMIC DNA]</scope>
    <source>
        <strain evidence="3">cv. Nipponbare</strain>
    </source>
</reference>
<evidence type="ECO:0000313" key="3">
    <source>
        <dbReference type="Proteomes" id="UP000059680"/>
    </source>
</evidence>
<feature type="non-terminal residue" evidence="2">
    <location>
        <position position="1"/>
    </location>
</feature>
<dbReference type="AlphaFoldDB" id="A0A0N7KME7"/>
<dbReference type="PaxDb" id="39947-A0A0N7KME7"/>
<proteinExistence type="predicted"/>
<feature type="non-terminal residue" evidence="2">
    <location>
        <position position="181"/>
    </location>
</feature>
<organism evidence="2 3">
    <name type="scientific">Oryza sativa subsp. japonica</name>
    <name type="common">Rice</name>
    <dbReference type="NCBI Taxonomy" id="39947"/>
    <lineage>
        <taxon>Eukaryota</taxon>
        <taxon>Viridiplantae</taxon>
        <taxon>Streptophyta</taxon>
        <taxon>Embryophyta</taxon>
        <taxon>Tracheophyta</taxon>
        <taxon>Spermatophyta</taxon>
        <taxon>Magnoliopsida</taxon>
        <taxon>Liliopsida</taxon>
        <taxon>Poales</taxon>
        <taxon>Poaceae</taxon>
        <taxon>BOP clade</taxon>
        <taxon>Oryzoideae</taxon>
        <taxon>Oryzeae</taxon>
        <taxon>Oryzinae</taxon>
        <taxon>Oryza</taxon>
        <taxon>Oryza sativa</taxon>
    </lineage>
</organism>
<feature type="compositionally biased region" description="Low complexity" evidence="1">
    <location>
        <begin position="26"/>
        <end position="36"/>
    </location>
</feature>
<dbReference type="Proteomes" id="UP000059680">
    <property type="component" value="Chromosome 6"/>
</dbReference>
<dbReference type="EMBL" id="AP014962">
    <property type="protein sequence ID" value="BAS98609.1"/>
    <property type="molecule type" value="Genomic_DNA"/>
</dbReference>
<gene>
    <name evidence="2" type="ordered locus">Os06g0612951</name>
    <name evidence="2" type="ORF">OSNPB_060612951</name>
</gene>
<protein>
    <submittedName>
        <fullName evidence="2">Os06g0612951 protein</fullName>
    </submittedName>
</protein>
<name>A0A0N7KME7_ORYSJ</name>
<feature type="region of interest" description="Disordered" evidence="1">
    <location>
        <begin position="16"/>
        <end position="36"/>
    </location>
</feature>
<sequence length="181" mass="20968">TDEVAAELDVGALPSAVRLPRRRQPGLRPEAPHQPVHLQQQQVLQVRLLRSPVHAVAAAVHVQPHVVQRHLLQEPKPSAAAAAAFVSGDGGALERPVQHRPVELRRRRRRERHEVHPRRLVGGVEVVAVEVLLAPPPLRRRRRLQPRPHRVRRQLRGNVRALLRHRHRHHRHHHHHRRRRA</sequence>
<evidence type="ECO:0000313" key="2">
    <source>
        <dbReference type="EMBL" id="BAS98609.1"/>
    </source>
</evidence>
<accession>A0A0N7KME7</accession>